<comment type="caution">
    <text evidence="3">The sequence shown here is derived from an EMBL/GenBank/DDBJ whole genome shotgun (WGS) entry which is preliminary data.</text>
</comment>
<feature type="compositionally biased region" description="Basic and acidic residues" evidence="1">
    <location>
        <begin position="37"/>
        <end position="47"/>
    </location>
</feature>
<feature type="domain" description="Mannose-6-phosphate isomerase type II C-terminal" evidence="2">
    <location>
        <begin position="45"/>
        <end position="146"/>
    </location>
</feature>
<evidence type="ECO:0000259" key="2">
    <source>
        <dbReference type="Pfam" id="PF01050"/>
    </source>
</evidence>
<dbReference type="GO" id="GO:0016853">
    <property type="term" value="F:isomerase activity"/>
    <property type="evidence" value="ECO:0007669"/>
    <property type="project" value="UniProtKB-KW"/>
</dbReference>
<sequence>MTVQTDLRTEPATHPASGRDDGPDAGGPAGAPAAARPEPDVETERRPWGSFERYTLNEPSTVKIIHVEPGQRLSLQRHRDRDELWVALDPGAVFEVAGRRFLPEVGERVLIRAGDTHRLGSDGPAVRVMEIAFGHFDEDDIERIEDSYGRA</sequence>
<dbReference type="InterPro" id="IPR011051">
    <property type="entry name" value="RmlC_Cupin_sf"/>
</dbReference>
<keyword evidence="3" id="KW-0413">Isomerase</keyword>
<feature type="compositionally biased region" description="Basic and acidic residues" evidence="1">
    <location>
        <begin position="7"/>
        <end position="22"/>
    </location>
</feature>
<dbReference type="InterPro" id="IPR051161">
    <property type="entry name" value="Mannose-6P_isomerase_type2"/>
</dbReference>
<dbReference type="EMBL" id="JBHSXS010000096">
    <property type="protein sequence ID" value="MFC6887430.1"/>
    <property type="molecule type" value="Genomic_DNA"/>
</dbReference>
<dbReference type="Gene3D" id="2.60.120.10">
    <property type="entry name" value="Jelly Rolls"/>
    <property type="match status" value="1"/>
</dbReference>
<feature type="region of interest" description="Disordered" evidence="1">
    <location>
        <begin position="1"/>
        <end position="53"/>
    </location>
</feature>
<dbReference type="Proteomes" id="UP001596380">
    <property type="component" value="Unassembled WGS sequence"/>
</dbReference>
<dbReference type="InterPro" id="IPR014710">
    <property type="entry name" value="RmlC-like_jellyroll"/>
</dbReference>
<proteinExistence type="predicted"/>
<dbReference type="CDD" id="cd02213">
    <property type="entry name" value="cupin_PMI_typeII_C"/>
    <property type="match status" value="1"/>
</dbReference>
<evidence type="ECO:0000313" key="4">
    <source>
        <dbReference type="Proteomes" id="UP001596380"/>
    </source>
</evidence>
<dbReference type="PANTHER" id="PTHR46390">
    <property type="entry name" value="MANNOSE-1-PHOSPHATE GUANYLYLTRANSFERASE"/>
    <property type="match status" value="1"/>
</dbReference>
<dbReference type="InterPro" id="IPR001538">
    <property type="entry name" value="Man6P_isomerase-2_C"/>
</dbReference>
<reference evidence="4" key="1">
    <citation type="journal article" date="2019" name="Int. J. Syst. Evol. Microbiol.">
        <title>The Global Catalogue of Microorganisms (GCM) 10K type strain sequencing project: providing services to taxonomists for standard genome sequencing and annotation.</title>
        <authorList>
            <consortium name="The Broad Institute Genomics Platform"/>
            <consortium name="The Broad Institute Genome Sequencing Center for Infectious Disease"/>
            <person name="Wu L."/>
            <person name="Ma J."/>
        </authorList>
    </citation>
    <scope>NUCLEOTIDE SEQUENCE [LARGE SCALE GENOMIC DNA]</scope>
    <source>
        <strain evidence="4">JCM 3369</strain>
    </source>
</reference>
<name>A0ABW2D371_9ACTN</name>
<protein>
    <submittedName>
        <fullName evidence="3">Phosphomannose isomerase type II C-terminal cupin domain</fullName>
    </submittedName>
</protein>
<keyword evidence="4" id="KW-1185">Reference proteome</keyword>
<gene>
    <name evidence="3" type="ORF">ACFQKB_47240</name>
</gene>
<dbReference type="RefSeq" id="WP_309240177.1">
    <property type="nucleotide sequence ID" value="NZ_JBHSXS010000096.1"/>
</dbReference>
<evidence type="ECO:0000313" key="3">
    <source>
        <dbReference type="EMBL" id="MFC6887430.1"/>
    </source>
</evidence>
<dbReference type="PANTHER" id="PTHR46390:SF1">
    <property type="entry name" value="MANNOSE-1-PHOSPHATE GUANYLYLTRANSFERASE"/>
    <property type="match status" value="1"/>
</dbReference>
<dbReference type="Pfam" id="PF01050">
    <property type="entry name" value="MannoseP_isomer"/>
    <property type="match status" value="1"/>
</dbReference>
<dbReference type="SUPFAM" id="SSF51182">
    <property type="entry name" value="RmlC-like cupins"/>
    <property type="match status" value="1"/>
</dbReference>
<organism evidence="3 4">
    <name type="scientific">Actinomadura yumaensis</name>
    <dbReference type="NCBI Taxonomy" id="111807"/>
    <lineage>
        <taxon>Bacteria</taxon>
        <taxon>Bacillati</taxon>
        <taxon>Actinomycetota</taxon>
        <taxon>Actinomycetes</taxon>
        <taxon>Streptosporangiales</taxon>
        <taxon>Thermomonosporaceae</taxon>
        <taxon>Actinomadura</taxon>
    </lineage>
</organism>
<evidence type="ECO:0000256" key="1">
    <source>
        <dbReference type="SAM" id="MobiDB-lite"/>
    </source>
</evidence>
<accession>A0ABW2D371</accession>